<keyword evidence="11" id="KW-1185">Reference proteome</keyword>
<dbReference type="InterPro" id="IPR023753">
    <property type="entry name" value="FAD/NAD-binding_dom"/>
</dbReference>
<sequence>MLRRTLSVFNLPIPVLRRADRYPHFDVCVIGSGPGGLSAAMRAVSFGKKVCMVERSERTGGNDVWLGTLPSKTLWEISKLASTVSNKGMLSRFTDPAQLQLPTADMIDGERILKALYNASATKEEHLIDAVEAAGIQRIQGTASFANSREVDIHSDNAEYRTLSADYFIIATGSKPRDHPLYPCDHKYITNSDDMFRLPVPKSMVIIGAGAMGCEFASMLANLGKTKVYVIDKAKHILPREDADISMAVQDSLAARGVTIHHDCHLFNLETFEDPDTGVGCCQYSIQSAKDGAVESFIVDRALVTIGRRPNYSGLGLENTRMHLRDGYIDTDAYRRCLPYDHIYCVGDATRDAPTVPMAQAAARIALQDMYGATPRQSLDVAPINNLSKSWFFEDEVASIGLSEKECRREHIGYIVVKFNYDNTTRGIIAGSTNGFVKLLVSNDRQKKVLGVRAMGAHAGSVVEVVSLAVRRGLSVYELLHMNPSYPSVVSALVECARMAVGRGTRNPNLTSAVTMNEWMPPHFERGRAFYKEEKYQNKQE</sequence>
<dbReference type="InterPro" id="IPR004099">
    <property type="entry name" value="Pyr_nucl-diS_OxRdtase_dimer"/>
</dbReference>
<keyword evidence="3 5" id="KW-0274">FAD</keyword>
<dbReference type="InterPro" id="IPR050151">
    <property type="entry name" value="Class-I_Pyr_Nuc-Dis_Oxidored"/>
</dbReference>
<evidence type="ECO:0000259" key="7">
    <source>
        <dbReference type="Pfam" id="PF07992"/>
    </source>
</evidence>
<feature type="binding site" evidence="5">
    <location>
        <position position="348"/>
    </location>
    <ligand>
        <name>FAD</name>
        <dbReference type="ChEBI" id="CHEBI:57692"/>
    </ligand>
</feature>
<dbReference type="SUPFAM" id="SSF55424">
    <property type="entry name" value="FAD/NAD-linked reductases, dimerisation (C-terminal) domain"/>
    <property type="match status" value="1"/>
</dbReference>
<evidence type="ECO:0000313" key="10">
    <source>
        <dbReference type="EMBL" id="EPY30654.1"/>
    </source>
</evidence>
<evidence type="ECO:0000256" key="3">
    <source>
        <dbReference type="ARBA" id="ARBA00022827"/>
    </source>
</evidence>
<dbReference type="Gene3D" id="3.50.50.60">
    <property type="entry name" value="FAD/NAD(P)-binding domain"/>
    <property type="match status" value="2"/>
</dbReference>
<keyword evidence="2" id="KW-0285">Flavoprotein</keyword>
<comment type="caution">
    <text evidence="8">The sequence shown here is derived from an EMBL/GenBank/DDBJ whole genome shotgun (WGS) entry which is preliminary data.</text>
</comment>
<feature type="domain" description="FAD/NAD(P)-binding" evidence="7">
    <location>
        <begin position="25"/>
        <end position="362"/>
    </location>
</feature>
<dbReference type="PRINTS" id="PR00368">
    <property type="entry name" value="FADPNR"/>
</dbReference>
<dbReference type="GO" id="GO:0004148">
    <property type="term" value="F:dihydrolipoyl dehydrogenase (NADH) activity"/>
    <property type="evidence" value="ECO:0007669"/>
    <property type="project" value="TreeGrafter"/>
</dbReference>
<keyword evidence="5" id="KW-0547">Nucleotide-binding</keyword>
<dbReference type="InterPro" id="IPR016156">
    <property type="entry name" value="FAD/NAD-linked_Rdtase_dimer_sf"/>
</dbReference>
<dbReference type="GO" id="GO:0050660">
    <property type="term" value="F:flavin adenine dinucleotide binding"/>
    <property type="evidence" value="ECO:0007669"/>
    <property type="project" value="TreeGrafter"/>
</dbReference>
<dbReference type="InterPro" id="IPR001100">
    <property type="entry name" value="Pyr_nuc-diS_OxRdtase"/>
</dbReference>
<comment type="cofactor">
    <cofactor evidence="5">
        <name>FAD</name>
        <dbReference type="ChEBI" id="CHEBI:57692"/>
    </cofactor>
    <text evidence="5">Binds 1 FAD per subunit.</text>
</comment>
<dbReference type="Proteomes" id="UP000015354">
    <property type="component" value="Unassembled WGS sequence"/>
</dbReference>
<feature type="binding site" evidence="5">
    <location>
        <begin position="172"/>
        <end position="174"/>
    </location>
    <ligand>
        <name>FAD</name>
        <dbReference type="ChEBI" id="CHEBI:57692"/>
    </ligand>
</feature>
<feature type="domain" description="Pyridine nucleotide-disulphide oxidoreductase dimerisation" evidence="6">
    <location>
        <begin position="391"/>
        <end position="495"/>
    </location>
</feature>
<dbReference type="EMBL" id="ATMH01005001">
    <property type="protein sequence ID" value="EPY28579.1"/>
    <property type="molecule type" value="Genomic_DNA"/>
</dbReference>
<gene>
    <name evidence="10" type="ORF">STCU_03960</name>
    <name evidence="9" type="ORF">STCU_05001</name>
    <name evidence="8" type="ORF">STCU_09518</name>
</gene>
<evidence type="ECO:0000256" key="2">
    <source>
        <dbReference type="ARBA" id="ARBA00022630"/>
    </source>
</evidence>
<dbReference type="PRINTS" id="PR00411">
    <property type="entry name" value="PNDRDTASEI"/>
</dbReference>
<evidence type="ECO:0000259" key="6">
    <source>
        <dbReference type="Pfam" id="PF02852"/>
    </source>
</evidence>
<proteinExistence type="inferred from homology"/>
<keyword evidence="4 5" id="KW-0520">NAD</keyword>
<feature type="binding site" evidence="5">
    <location>
        <position position="307"/>
    </location>
    <ligand>
        <name>NAD(+)</name>
        <dbReference type="ChEBI" id="CHEBI:57540"/>
    </ligand>
</feature>
<dbReference type="Pfam" id="PF02852">
    <property type="entry name" value="Pyr_redox_dim"/>
    <property type="match status" value="1"/>
</dbReference>
<dbReference type="GO" id="GO:0005739">
    <property type="term" value="C:mitochondrion"/>
    <property type="evidence" value="ECO:0007669"/>
    <property type="project" value="TreeGrafter"/>
</dbReference>
<evidence type="ECO:0000313" key="9">
    <source>
        <dbReference type="EMBL" id="EPY28579.1"/>
    </source>
</evidence>
<dbReference type="OrthoDB" id="361797at2759"/>
<dbReference type="InterPro" id="IPR036188">
    <property type="entry name" value="FAD/NAD-bd_sf"/>
</dbReference>
<evidence type="ECO:0000256" key="4">
    <source>
        <dbReference type="ARBA" id="ARBA00023027"/>
    </source>
</evidence>
<dbReference type="SUPFAM" id="SSF51905">
    <property type="entry name" value="FAD/NAD(P)-binding domain"/>
    <property type="match status" value="1"/>
</dbReference>
<dbReference type="PANTHER" id="PTHR22912">
    <property type="entry name" value="DISULFIDE OXIDOREDUCTASE"/>
    <property type="match status" value="1"/>
</dbReference>
<organism evidence="8 11">
    <name type="scientific">Strigomonas culicis</name>
    <dbReference type="NCBI Taxonomy" id="28005"/>
    <lineage>
        <taxon>Eukaryota</taxon>
        <taxon>Discoba</taxon>
        <taxon>Euglenozoa</taxon>
        <taxon>Kinetoplastea</taxon>
        <taxon>Metakinetoplastina</taxon>
        <taxon>Trypanosomatida</taxon>
        <taxon>Trypanosomatidae</taxon>
        <taxon>Strigomonadinae</taxon>
        <taxon>Strigomonas</taxon>
    </lineage>
</organism>
<evidence type="ECO:0000313" key="11">
    <source>
        <dbReference type="Proteomes" id="UP000015354"/>
    </source>
</evidence>
<dbReference type="Gene3D" id="3.30.390.30">
    <property type="match status" value="1"/>
</dbReference>
<feature type="binding site" evidence="5">
    <location>
        <begin position="208"/>
        <end position="215"/>
    </location>
    <ligand>
        <name>NAD(+)</name>
        <dbReference type="ChEBI" id="CHEBI:57540"/>
    </ligand>
</feature>
<accession>S9TRV7</accession>
<dbReference type="Pfam" id="PF07992">
    <property type="entry name" value="Pyr_redox_2"/>
    <property type="match status" value="1"/>
</dbReference>
<evidence type="ECO:0000313" key="8">
    <source>
        <dbReference type="EMBL" id="EPY19329.1"/>
    </source>
</evidence>
<reference evidence="8" key="2">
    <citation type="submission" date="2013-03" db="EMBL/GenBank/DDBJ databases">
        <authorList>
            <person name="Motta M.C.M."/>
            <person name="Martins A.C.A."/>
            <person name="Preta C.M.C.C."/>
            <person name="Silva R."/>
            <person name="de Souza S.S."/>
            <person name="Klein C.C."/>
            <person name="de Almeida L.G.P."/>
            <person name="Cunha O.L."/>
            <person name="Colabardini A.C."/>
            <person name="Lima B.A."/>
            <person name="Machado C.R."/>
            <person name="Soares C.M.A."/>
            <person name="de Menezes C.B.A."/>
            <person name="Bartolomeu D.C."/>
            <person name="Grisard E.C."/>
            <person name="Fantinatti-Garboggini F."/>
            <person name="Rodrigues-Luiz G.F."/>
            <person name="Wagner G."/>
            <person name="Goldman G.H."/>
            <person name="Fietto J.L.R."/>
            <person name="Ciapina L.P."/>
            <person name="Brocchi M."/>
            <person name="Elias M.C."/>
            <person name="Goldman M.H.S."/>
            <person name="Sagot M.-F."/>
            <person name="Pereira M."/>
            <person name="Stoco P.H."/>
            <person name="Teixeira S.M.R."/>
            <person name="de Mendonca-Neto R.P."/>
            <person name="Maciel T.E.F."/>
            <person name="Mendes T.A.O."/>
            <person name="Urmenyi T.P."/>
            <person name="Teixeira M.M.G."/>
            <person name="de Camargo E.F.P."/>
            <person name="de Sousa W."/>
            <person name="Schenkman S."/>
            <person name="de Vasconcelos A.T.R."/>
        </authorList>
    </citation>
    <scope>NUCLEOTIDE SEQUENCE</scope>
</reference>
<evidence type="ECO:0000256" key="1">
    <source>
        <dbReference type="ARBA" id="ARBA00007532"/>
    </source>
</evidence>
<reference evidence="8 11" key="1">
    <citation type="journal article" date="2013" name="PLoS ONE">
        <title>Predicting the Proteins of Angomonas deanei, Strigomonas culicis and Their Respective Endosymbionts Reveals New Aspects of the Trypanosomatidae Family.</title>
        <authorList>
            <person name="Motta M.C."/>
            <person name="Martins A.C."/>
            <person name="de Souza S.S."/>
            <person name="Catta-Preta C.M."/>
            <person name="Silva R."/>
            <person name="Klein C.C."/>
            <person name="de Almeida L.G."/>
            <person name="de Lima Cunha O."/>
            <person name="Ciapina L.P."/>
            <person name="Brocchi M."/>
            <person name="Colabardini A.C."/>
            <person name="de Araujo Lima B."/>
            <person name="Machado C.R."/>
            <person name="de Almeida Soares C.M."/>
            <person name="Probst C.M."/>
            <person name="de Menezes C.B."/>
            <person name="Thompson C.E."/>
            <person name="Bartholomeu D.C."/>
            <person name="Gradia D.F."/>
            <person name="Pavoni D.P."/>
            <person name="Grisard E.C."/>
            <person name="Fantinatti-Garboggini F."/>
            <person name="Marchini F.K."/>
            <person name="Rodrigues-Luiz G.F."/>
            <person name="Wagner G."/>
            <person name="Goldman G.H."/>
            <person name="Fietto J.L."/>
            <person name="Elias M.C."/>
            <person name="Goldman M.H."/>
            <person name="Sagot M.F."/>
            <person name="Pereira M."/>
            <person name="Stoco P.H."/>
            <person name="de Mendonca-Neto R.P."/>
            <person name="Teixeira S.M."/>
            <person name="Maciel T.E."/>
            <person name="de Oliveira Mendes T.A."/>
            <person name="Urmenyi T.P."/>
            <person name="de Souza W."/>
            <person name="Schenkman S."/>
            <person name="de Vasconcelos A.T."/>
        </authorList>
    </citation>
    <scope>NUCLEOTIDE SEQUENCE [LARGE SCALE GENOMIC DNA]</scope>
</reference>
<dbReference type="EMBL" id="ATMH01009518">
    <property type="protein sequence ID" value="EPY19329.1"/>
    <property type="molecule type" value="Genomic_DNA"/>
</dbReference>
<evidence type="ECO:0000256" key="5">
    <source>
        <dbReference type="PIRSR" id="PIRSR000350-3"/>
    </source>
</evidence>
<dbReference type="PANTHER" id="PTHR22912:SF222">
    <property type="entry name" value="DEHYDROGENASE, PUTATIVE-RELATED"/>
    <property type="match status" value="1"/>
</dbReference>
<protein>
    <submittedName>
        <fullName evidence="8">Dihydrolipoamide dehydrogenase</fullName>
    </submittedName>
</protein>
<comment type="similarity">
    <text evidence="1">Belongs to the class-I pyridine nucleotide-disulfide oxidoreductase family.</text>
</comment>
<feature type="binding site" evidence="5">
    <location>
        <position position="72"/>
    </location>
    <ligand>
        <name>FAD</name>
        <dbReference type="ChEBI" id="CHEBI:57692"/>
    </ligand>
</feature>
<dbReference type="EMBL" id="ATMH01003960">
    <property type="protein sequence ID" value="EPY30654.1"/>
    <property type="molecule type" value="Genomic_DNA"/>
</dbReference>
<dbReference type="PIRSF" id="PIRSF000350">
    <property type="entry name" value="Mercury_reductase_MerA"/>
    <property type="match status" value="1"/>
</dbReference>
<dbReference type="GO" id="GO:0045252">
    <property type="term" value="C:oxoglutarate dehydrogenase complex"/>
    <property type="evidence" value="ECO:0007669"/>
    <property type="project" value="TreeGrafter"/>
</dbReference>
<dbReference type="AlphaFoldDB" id="S9TRV7"/>
<name>S9TRV7_9TRYP</name>
<dbReference type="GO" id="GO:0006103">
    <property type="term" value="P:2-oxoglutarate metabolic process"/>
    <property type="evidence" value="ECO:0007669"/>
    <property type="project" value="TreeGrafter"/>
</dbReference>